<reference evidence="2 3" key="1">
    <citation type="submission" date="2014-04" db="EMBL/GenBank/DDBJ databases">
        <authorList>
            <consortium name="DOE Joint Genome Institute"/>
            <person name="Kuo A."/>
            <person name="Kohler A."/>
            <person name="Nagy L.G."/>
            <person name="Floudas D."/>
            <person name="Copeland A."/>
            <person name="Barry K.W."/>
            <person name="Cichocki N."/>
            <person name="Veneault-Fourrey C."/>
            <person name="LaButti K."/>
            <person name="Lindquist E.A."/>
            <person name="Lipzen A."/>
            <person name="Lundell T."/>
            <person name="Morin E."/>
            <person name="Murat C."/>
            <person name="Sun H."/>
            <person name="Tunlid A."/>
            <person name="Henrissat B."/>
            <person name="Grigoriev I.V."/>
            <person name="Hibbett D.S."/>
            <person name="Martin F."/>
            <person name="Nordberg H.P."/>
            <person name="Cantor M.N."/>
            <person name="Hua S.X."/>
        </authorList>
    </citation>
    <scope>NUCLEOTIDE SEQUENCE [LARGE SCALE GENOMIC DNA]</scope>
    <source>
        <strain evidence="2 3">Foug A</strain>
    </source>
</reference>
<evidence type="ECO:0000313" key="3">
    <source>
        <dbReference type="Proteomes" id="UP000053989"/>
    </source>
</evidence>
<protein>
    <submittedName>
        <fullName evidence="2">Uncharacterized protein</fullName>
    </submittedName>
</protein>
<evidence type="ECO:0000313" key="2">
    <source>
        <dbReference type="EMBL" id="KIM67468.1"/>
    </source>
</evidence>
<evidence type="ECO:0000256" key="1">
    <source>
        <dbReference type="SAM" id="MobiDB-lite"/>
    </source>
</evidence>
<feature type="region of interest" description="Disordered" evidence="1">
    <location>
        <begin position="184"/>
        <end position="215"/>
    </location>
</feature>
<dbReference type="AlphaFoldDB" id="A0A0C3A1D6"/>
<reference evidence="3" key="2">
    <citation type="submission" date="2015-01" db="EMBL/GenBank/DDBJ databases">
        <title>Evolutionary Origins and Diversification of the Mycorrhizal Mutualists.</title>
        <authorList>
            <consortium name="DOE Joint Genome Institute"/>
            <consortium name="Mycorrhizal Genomics Consortium"/>
            <person name="Kohler A."/>
            <person name="Kuo A."/>
            <person name="Nagy L.G."/>
            <person name="Floudas D."/>
            <person name="Copeland A."/>
            <person name="Barry K.W."/>
            <person name="Cichocki N."/>
            <person name="Veneault-Fourrey C."/>
            <person name="LaButti K."/>
            <person name="Lindquist E.A."/>
            <person name="Lipzen A."/>
            <person name="Lundell T."/>
            <person name="Morin E."/>
            <person name="Murat C."/>
            <person name="Riley R."/>
            <person name="Ohm R."/>
            <person name="Sun H."/>
            <person name="Tunlid A."/>
            <person name="Henrissat B."/>
            <person name="Grigoriev I.V."/>
            <person name="Hibbett D.S."/>
            <person name="Martin F."/>
        </authorList>
    </citation>
    <scope>NUCLEOTIDE SEQUENCE [LARGE SCALE GENOMIC DNA]</scope>
    <source>
        <strain evidence="3">Foug A</strain>
    </source>
</reference>
<keyword evidence="3" id="KW-1185">Reference proteome</keyword>
<dbReference type="Proteomes" id="UP000053989">
    <property type="component" value="Unassembled WGS sequence"/>
</dbReference>
<dbReference type="HOGENOM" id="CLU_947175_0_0_1"/>
<accession>A0A0C3A1D6</accession>
<organism evidence="2 3">
    <name type="scientific">Scleroderma citrinum Foug A</name>
    <dbReference type="NCBI Taxonomy" id="1036808"/>
    <lineage>
        <taxon>Eukaryota</taxon>
        <taxon>Fungi</taxon>
        <taxon>Dikarya</taxon>
        <taxon>Basidiomycota</taxon>
        <taxon>Agaricomycotina</taxon>
        <taxon>Agaricomycetes</taxon>
        <taxon>Agaricomycetidae</taxon>
        <taxon>Boletales</taxon>
        <taxon>Sclerodermatineae</taxon>
        <taxon>Sclerodermataceae</taxon>
        <taxon>Scleroderma</taxon>
    </lineage>
</organism>
<feature type="region of interest" description="Disordered" evidence="1">
    <location>
        <begin position="59"/>
        <end position="79"/>
    </location>
</feature>
<dbReference type="InParanoid" id="A0A0C3A1D6"/>
<dbReference type="OrthoDB" id="3008623at2759"/>
<feature type="compositionally biased region" description="Low complexity" evidence="1">
    <location>
        <begin position="189"/>
        <end position="202"/>
    </location>
</feature>
<proteinExistence type="predicted"/>
<name>A0A0C3A1D6_9AGAM</name>
<dbReference type="EMBL" id="KN822012">
    <property type="protein sequence ID" value="KIM67468.1"/>
    <property type="molecule type" value="Genomic_DNA"/>
</dbReference>
<sequence>MVRAMECHRDVADQYFNSNVWHKAPTGLCCNNCSCVKPPTQPQTPPSQTIQFIFKSGLSPNKSPRHNGKRPMVPSSEGLATRRDEHLESAKDLLVSWRYNMWMTEYADAVPYGAEALLPDAIIDKIASNWRLATLDDLGALGWSKSRAHCHGKVILKQLKELNVTVDANKKVVGHSVVKQPKEKQLCTPCSDSSNPSRPSTSHSKKAVLGPSAQNTISTSSVSHAALASVFTSMPQPPMASEPDDDGAKNPDCDFSCPISHYLPFHTPSLFSPPVVVPSQSTPSVPATTSSYDI</sequence>
<gene>
    <name evidence="2" type="ORF">SCLCIDRAFT_7466</name>
</gene>